<evidence type="ECO:0000313" key="3">
    <source>
        <dbReference type="Proteomes" id="UP000821866"/>
    </source>
</evidence>
<evidence type="ECO:0000313" key="2">
    <source>
        <dbReference type="EMBL" id="KAH7964600.1"/>
    </source>
</evidence>
<name>A0A9J6D177_RHIMP</name>
<keyword evidence="3" id="KW-1185">Reference proteome</keyword>
<reference evidence="2" key="2">
    <citation type="submission" date="2021-09" db="EMBL/GenBank/DDBJ databases">
        <authorList>
            <person name="Jia N."/>
            <person name="Wang J."/>
            <person name="Shi W."/>
            <person name="Du L."/>
            <person name="Sun Y."/>
            <person name="Zhan W."/>
            <person name="Jiang J."/>
            <person name="Wang Q."/>
            <person name="Zhang B."/>
            <person name="Ji P."/>
            <person name="Sakyi L.B."/>
            <person name="Cui X."/>
            <person name="Yuan T."/>
            <person name="Jiang B."/>
            <person name="Yang W."/>
            <person name="Lam T.T.-Y."/>
            <person name="Chang Q."/>
            <person name="Ding S."/>
            <person name="Wang X."/>
            <person name="Zhu J."/>
            <person name="Ruan X."/>
            <person name="Zhao L."/>
            <person name="Wei J."/>
            <person name="Que T."/>
            <person name="Du C."/>
            <person name="Cheng J."/>
            <person name="Dai P."/>
            <person name="Han X."/>
            <person name="Huang E."/>
            <person name="Gao Y."/>
            <person name="Liu J."/>
            <person name="Shao H."/>
            <person name="Ye R."/>
            <person name="Li L."/>
            <person name="Wei W."/>
            <person name="Wang X."/>
            <person name="Wang C."/>
            <person name="Huo Q."/>
            <person name="Li W."/>
            <person name="Guo W."/>
            <person name="Chen H."/>
            <person name="Chen S."/>
            <person name="Zhou L."/>
            <person name="Zhou L."/>
            <person name="Ni X."/>
            <person name="Tian J."/>
            <person name="Zhou Y."/>
            <person name="Sheng Y."/>
            <person name="Liu T."/>
            <person name="Pan Y."/>
            <person name="Xia L."/>
            <person name="Li J."/>
            <person name="Zhao F."/>
            <person name="Cao W."/>
        </authorList>
    </citation>
    <scope>NUCLEOTIDE SEQUENCE</scope>
    <source>
        <strain evidence="2">Rmic-2018</strain>
        <tissue evidence="2">Larvae</tissue>
    </source>
</reference>
<protein>
    <submittedName>
        <fullName evidence="2">Uncharacterized protein</fullName>
    </submittedName>
</protein>
<gene>
    <name evidence="2" type="ORF">HPB51_027161</name>
</gene>
<reference evidence="2" key="1">
    <citation type="journal article" date="2020" name="Cell">
        <title>Large-Scale Comparative Analyses of Tick Genomes Elucidate Their Genetic Diversity and Vector Capacities.</title>
        <authorList>
            <consortium name="Tick Genome and Microbiome Consortium (TIGMIC)"/>
            <person name="Jia N."/>
            <person name="Wang J."/>
            <person name="Shi W."/>
            <person name="Du L."/>
            <person name="Sun Y."/>
            <person name="Zhan W."/>
            <person name="Jiang J.F."/>
            <person name="Wang Q."/>
            <person name="Zhang B."/>
            <person name="Ji P."/>
            <person name="Bell-Sakyi L."/>
            <person name="Cui X.M."/>
            <person name="Yuan T.T."/>
            <person name="Jiang B.G."/>
            <person name="Yang W.F."/>
            <person name="Lam T.T."/>
            <person name="Chang Q.C."/>
            <person name="Ding S.J."/>
            <person name="Wang X.J."/>
            <person name="Zhu J.G."/>
            <person name="Ruan X.D."/>
            <person name="Zhao L."/>
            <person name="Wei J.T."/>
            <person name="Ye R.Z."/>
            <person name="Que T.C."/>
            <person name="Du C.H."/>
            <person name="Zhou Y.H."/>
            <person name="Cheng J.X."/>
            <person name="Dai P.F."/>
            <person name="Guo W.B."/>
            <person name="Han X.H."/>
            <person name="Huang E.J."/>
            <person name="Li L.F."/>
            <person name="Wei W."/>
            <person name="Gao Y.C."/>
            <person name="Liu J.Z."/>
            <person name="Shao H.Z."/>
            <person name="Wang X."/>
            <person name="Wang C.C."/>
            <person name="Yang T.C."/>
            <person name="Huo Q.B."/>
            <person name="Li W."/>
            <person name="Chen H.Y."/>
            <person name="Chen S.E."/>
            <person name="Zhou L.G."/>
            <person name="Ni X.B."/>
            <person name="Tian J.H."/>
            <person name="Sheng Y."/>
            <person name="Liu T."/>
            <person name="Pan Y.S."/>
            <person name="Xia L.Y."/>
            <person name="Li J."/>
            <person name="Zhao F."/>
            <person name="Cao W.C."/>
        </authorList>
    </citation>
    <scope>NUCLEOTIDE SEQUENCE</scope>
    <source>
        <strain evidence="2">Rmic-2018</strain>
    </source>
</reference>
<feature type="region of interest" description="Disordered" evidence="1">
    <location>
        <begin position="1"/>
        <end position="27"/>
    </location>
</feature>
<dbReference type="AlphaFoldDB" id="A0A9J6D177"/>
<sequence>MVSGMWYEDEYSNSVPESDTGGLDSDAVDSETESFLYSAVHYNTEEKCTAPKTPPVVEVGCAAPKAHPVAAESDDYGVTSFESVPPKKRKAHIVQQARNAKPEDCEVIVLSSDDDEVIVCEEEGQQNLVLTLVVPRIRGVASDLWYVDAEYVYRNSRGFRYYNSEKAHCRKSSVVYGAREKLPRPQGPLSGDSPSARLWPLVRASEKKTACLRLPYI</sequence>
<dbReference type="EMBL" id="JABSTU010003821">
    <property type="protein sequence ID" value="KAH7964600.1"/>
    <property type="molecule type" value="Genomic_DNA"/>
</dbReference>
<evidence type="ECO:0000256" key="1">
    <source>
        <dbReference type="SAM" id="MobiDB-lite"/>
    </source>
</evidence>
<dbReference type="Proteomes" id="UP000821866">
    <property type="component" value="Unassembled WGS sequence"/>
</dbReference>
<proteinExistence type="predicted"/>
<organism evidence="2 3">
    <name type="scientific">Rhipicephalus microplus</name>
    <name type="common">Cattle tick</name>
    <name type="synonym">Boophilus microplus</name>
    <dbReference type="NCBI Taxonomy" id="6941"/>
    <lineage>
        <taxon>Eukaryota</taxon>
        <taxon>Metazoa</taxon>
        <taxon>Ecdysozoa</taxon>
        <taxon>Arthropoda</taxon>
        <taxon>Chelicerata</taxon>
        <taxon>Arachnida</taxon>
        <taxon>Acari</taxon>
        <taxon>Parasitiformes</taxon>
        <taxon>Ixodida</taxon>
        <taxon>Ixodoidea</taxon>
        <taxon>Ixodidae</taxon>
        <taxon>Rhipicephalinae</taxon>
        <taxon>Rhipicephalus</taxon>
        <taxon>Boophilus</taxon>
    </lineage>
</organism>
<comment type="caution">
    <text evidence="2">The sequence shown here is derived from an EMBL/GenBank/DDBJ whole genome shotgun (WGS) entry which is preliminary data.</text>
</comment>
<accession>A0A9J6D177</accession>